<dbReference type="EMBL" id="JACHHR010000003">
    <property type="protein sequence ID" value="MBB5212386.1"/>
    <property type="molecule type" value="Genomic_DNA"/>
</dbReference>
<evidence type="ECO:0000256" key="7">
    <source>
        <dbReference type="ARBA" id="ARBA00023014"/>
    </source>
</evidence>
<evidence type="ECO:0000256" key="10">
    <source>
        <dbReference type="ARBA" id="ARBA00023239"/>
    </source>
</evidence>
<dbReference type="SFLD" id="SFLDG01383">
    <property type="entry name" value="cyclic_pyranopterin_phosphate"/>
    <property type="match status" value="1"/>
</dbReference>
<evidence type="ECO:0000256" key="9">
    <source>
        <dbReference type="ARBA" id="ARBA00023150"/>
    </source>
</evidence>
<dbReference type="CDD" id="cd01335">
    <property type="entry name" value="Radical_SAM"/>
    <property type="match status" value="1"/>
</dbReference>
<organism evidence="12 13">
    <name type="scientific">Microbulbifer hydrolyticus</name>
    <dbReference type="NCBI Taxonomy" id="48074"/>
    <lineage>
        <taxon>Bacteria</taxon>
        <taxon>Pseudomonadati</taxon>
        <taxon>Pseudomonadota</taxon>
        <taxon>Gammaproteobacteria</taxon>
        <taxon>Cellvibrionales</taxon>
        <taxon>Microbulbiferaceae</taxon>
        <taxon>Microbulbifer</taxon>
    </lineage>
</organism>
<keyword evidence="3" id="KW-0949">S-adenosyl-L-methionine</keyword>
<evidence type="ECO:0000313" key="12">
    <source>
        <dbReference type="EMBL" id="MBB5212386.1"/>
    </source>
</evidence>
<dbReference type="Pfam" id="PF06463">
    <property type="entry name" value="Mob_synth_C"/>
    <property type="match status" value="1"/>
</dbReference>
<dbReference type="InterPro" id="IPR050105">
    <property type="entry name" value="MoCo_biosynth_MoaA/MoaC"/>
</dbReference>
<dbReference type="SFLD" id="SFLDG01067">
    <property type="entry name" value="SPASM/twitch_domain_containing"/>
    <property type="match status" value="1"/>
</dbReference>
<dbReference type="InterPro" id="IPR013483">
    <property type="entry name" value="MoaA"/>
</dbReference>
<comment type="cofactor">
    <cofactor evidence="1">
        <name>[4Fe-4S] cluster</name>
        <dbReference type="ChEBI" id="CHEBI:49883"/>
    </cofactor>
</comment>
<keyword evidence="10" id="KW-0456">Lyase</keyword>
<accession>A0AA89PCL9</accession>
<dbReference type="GO" id="GO:0005525">
    <property type="term" value="F:GTP binding"/>
    <property type="evidence" value="ECO:0007669"/>
    <property type="project" value="UniProtKB-KW"/>
</dbReference>
<keyword evidence="9" id="KW-0501">Molybdenum cofactor biosynthesis</keyword>
<gene>
    <name evidence="12" type="ORF">HNQ53_002611</name>
</gene>
<dbReference type="InterPro" id="IPR013785">
    <property type="entry name" value="Aldolase_TIM"/>
</dbReference>
<dbReference type="Pfam" id="PF04055">
    <property type="entry name" value="Radical_SAM"/>
    <property type="match status" value="1"/>
</dbReference>
<dbReference type="CDD" id="cd21117">
    <property type="entry name" value="Twitch_MoaA"/>
    <property type="match status" value="1"/>
</dbReference>
<sequence length="327" mass="36062">MKQNNILEDGHGRRFYYLRLSVTDVCNFRCDYCLPDGYRASHNLPDLSVAEASTVMRAFAQLGTRKVRLSGGEPSLRKDLPELILAAAKTPGIRRVAVTSNGYKLPGVIDAWQQNGLDQLNISIDSLDAAEFARITGHDCLPKILTGIDRALELGVQTKVNAVLLSDGAQPRLQQFLGWLKTTPVTLRFIELMQTGDNRDYFASNHLRGADIESQLIENGWQLLPRPIDAGPAREYVHPDYAGRIGLITPYSKDFCNSCNRLRISAQGKLHLCLFSDAGLDLRETIRTSDADALAEKVRALIGNKEVSHYLQQGNTGGTQNLSIIGG</sequence>
<dbReference type="SFLD" id="SFLDS00029">
    <property type="entry name" value="Radical_SAM"/>
    <property type="match status" value="1"/>
</dbReference>
<dbReference type="PANTHER" id="PTHR22960">
    <property type="entry name" value="MOLYBDOPTERIN COFACTOR SYNTHESIS PROTEIN A"/>
    <property type="match status" value="1"/>
</dbReference>
<dbReference type="GO" id="GO:0046872">
    <property type="term" value="F:metal ion binding"/>
    <property type="evidence" value="ECO:0007669"/>
    <property type="project" value="UniProtKB-KW"/>
</dbReference>
<evidence type="ECO:0000256" key="6">
    <source>
        <dbReference type="ARBA" id="ARBA00023004"/>
    </source>
</evidence>
<evidence type="ECO:0000256" key="1">
    <source>
        <dbReference type="ARBA" id="ARBA00001966"/>
    </source>
</evidence>
<dbReference type="InterPro" id="IPR007197">
    <property type="entry name" value="rSAM"/>
</dbReference>
<proteinExistence type="predicted"/>
<dbReference type="Gene3D" id="3.20.20.70">
    <property type="entry name" value="Aldolase class I"/>
    <property type="match status" value="1"/>
</dbReference>
<keyword evidence="4" id="KW-0479">Metal-binding</keyword>
<evidence type="ECO:0000256" key="4">
    <source>
        <dbReference type="ARBA" id="ARBA00022723"/>
    </source>
</evidence>
<keyword evidence="6" id="KW-0408">Iron</keyword>
<evidence type="ECO:0000256" key="8">
    <source>
        <dbReference type="ARBA" id="ARBA00023134"/>
    </source>
</evidence>
<comment type="caution">
    <text evidence="12">The sequence shown here is derived from an EMBL/GenBank/DDBJ whole genome shotgun (WGS) entry which is preliminary data.</text>
</comment>
<dbReference type="InterPro" id="IPR000385">
    <property type="entry name" value="MoaA_NifB_PqqE_Fe-S-bd_CS"/>
</dbReference>
<keyword evidence="8" id="KW-0342">GTP-binding</keyword>
<dbReference type="RefSeq" id="WP_202620625.1">
    <property type="nucleotide sequence ID" value="NZ_CP047491.1"/>
</dbReference>
<dbReference type="PROSITE" id="PS51918">
    <property type="entry name" value="RADICAL_SAM"/>
    <property type="match status" value="1"/>
</dbReference>
<dbReference type="GO" id="GO:0061798">
    <property type="term" value="F:GTP 3',8'-cyclase activity"/>
    <property type="evidence" value="ECO:0007669"/>
    <property type="project" value="TreeGrafter"/>
</dbReference>
<reference evidence="12 13" key="1">
    <citation type="submission" date="2020-08" db="EMBL/GenBank/DDBJ databases">
        <title>Genomic Encyclopedia of Type Strains, Phase IV (KMG-IV): sequencing the most valuable type-strain genomes for metagenomic binning, comparative biology and taxonomic classification.</title>
        <authorList>
            <person name="Goeker M."/>
        </authorList>
    </citation>
    <scope>NUCLEOTIDE SEQUENCE [LARGE SCALE GENOMIC DNA]</scope>
    <source>
        <strain evidence="12 13">DSM 11525</strain>
    </source>
</reference>
<evidence type="ECO:0000256" key="2">
    <source>
        <dbReference type="ARBA" id="ARBA00022485"/>
    </source>
</evidence>
<evidence type="ECO:0000256" key="3">
    <source>
        <dbReference type="ARBA" id="ARBA00022691"/>
    </source>
</evidence>
<dbReference type="SUPFAM" id="SSF102114">
    <property type="entry name" value="Radical SAM enzymes"/>
    <property type="match status" value="1"/>
</dbReference>
<keyword evidence="2" id="KW-0004">4Fe-4S</keyword>
<dbReference type="AlphaFoldDB" id="A0AA89PCL9"/>
<feature type="domain" description="Radical SAM core" evidence="11">
    <location>
        <begin position="10"/>
        <end position="234"/>
    </location>
</feature>
<dbReference type="InterPro" id="IPR058240">
    <property type="entry name" value="rSAM_sf"/>
</dbReference>
<dbReference type="Proteomes" id="UP000563601">
    <property type="component" value="Unassembled WGS sequence"/>
</dbReference>
<dbReference type="GO" id="GO:0051539">
    <property type="term" value="F:4 iron, 4 sulfur cluster binding"/>
    <property type="evidence" value="ECO:0007669"/>
    <property type="project" value="UniProtKB-KW"/>
</dbReference>
<evidence type="ECO:0000259" key="11">
    <source>
        <dbReference type="PROSITE" id="PS51918"/>
    </source>
</evidence>
<dbReference type="InterPro" id="IPR040064">
    <property type="entry name" value="MoaA-like"/>
</dbReference>
<dbReference type="GO" id="GO:0006777">
    <property type="term" value="P:Mo-molybdopterin cofactor biosynthetic process"/>
    <property type="evidence" value="ECO:0007669"/>
    <property type="project" value="UniProtKB-KW"/>
</dbReference>
<evidence type="ECO:0000256" key="5">
    <source>
        <dbReference type="ARBA" id="ARBA00022741"/>
    </source>
</evidence>
<dbReference type="InterPro" id="IPR010505">
    <property type="entry name" value="MoaA_twitch"/>
</dbReference>
<protein>
    <submittedName>
        <fullName evidence="12">Cyclic pyranopterin phosphate synthase</fullName>
    </submittedName>
</protein>
<keyword evidence="7" id="KW-0411">Iron-sulfur</keyword>
<name>A0AA89PCL9_9GAMM</name>
<dbReference type="NCBIfam" id="TIGR02666">
    <property type="entry name" value="moaA"/>
    <property type="match status" value="1"/>
</dbReference>
<keyword evidence="5" id="KW-0547">Nucleotide-binding</keyword>
<dbReference type="PROSITE" id="PS01305">
    <property type="entry name" value="MOAA_NIFB_PQQE"/>
    <property type="match status" value="1"/>
</dbReference>
<evidence type="ECO:0000313" key="13">
    <source>
        <dbReference type="Proteomes" id="UP000563601"/>
    </source>
</evidence>
<dbReference type="PANTHER" id="PTHR22960:SF28">
    <property type="entry name" value="GTP 3',8-CYCLASE"/>
    <property type="match status" value="1"/>
</dbReference>
<dbReference type="GO" id="GO:0061799">
    <property type="term" value="F:cyclic pyranopterin monophosphate synthase activity"/>
    <property type="evidence" value="ECO:0007669"/>
    <property type="project" value="TreeGrafter"/>
</dbReference>
<dbReference type="SFLD" id="SFLDG01386">
    <property type="entry name" value="main_SPASM_domain-containing"/>
    <property type="match status" value="1"/>
</dbReference>